<gene>
    <name evidence="2" type="ORF">GFD22_09075</name>
</gene>
<evidence type="ECO:0008006" key="4">
    <source>
        <dbReference type="Google" id="ProtNLM"/>
    </source>
</evidence>
<keyword evidence="3" id="KW-1185">Reference proteome</keyword>
<dbReference type="AlphaFoldDB" id="A0A7K3TJJ7"/>
<feature type="region of interest" description="Disordered" evidence="1">
    <location>
        <begin position="1"/>
        <end position="53"/>
    </location>
</feature>
<accession>A0A7K3TJJ7</accession>
<dbReference type="OrthoDB" id="3232569at2"/>
<organism evidence="2 3">
    <name type="scientific">Bifidobacterium avesanii</name>
    <dbReference type="NCBI Taxonomy" id="1798157"/>
    <lineage>
        <taxon>Bacteria</taxon>
        <taxon>Bacillati</taxon>
        <taxon>Actinomycetota</taxon>
        <taxon>Actinomycetes</taxon>
        <taxon>Bifidobacteriales</taxon>
        <taxon>Bifidobacteriaceae</taxon>
        <taxon>Bifidobacterium</taxon>
    </lineage>
</organism>
<evidence type="ECO:0000313" key="2">
    <source>
        <dbReference type="EMBL" id="NEG79116.1"/>
    </source>
</evidence>
<comment type="caution">
    <text evidence="2">The sequence shown here is derived from an EMBL/GenBank/DDBJ whole genome shotgun (WGS) entry which is preliminary data.</text>
</comment>
<sequence length="376" mass="38911">MTEDRSEAQSGDATEDATEGASAVEDANATRAAETRPNKTTANEAETSEAGREGIATGIIESWTVEPGEGKVVELDDVATLKVSLVRGRVDVIGADEPVTRVEVSNVTGRPVTVALDADGRLTVRHPQDSTKIEVRSFGEGMRMLRSIFGGKGNGNGQNHNGRNKDDGEPIPGVAGSRTPSADVSIVLPRAVRAKINVIRGDALVSGLTGGAKLDTVSGTVLSDALTGPLKLDTVSGRVEARNHRGPITVNSVSGEVVLSGACESVKVNSVSGDAYLDLTGAPSEVRINAVGGGAVVRVDDDVLTTYNVNTLSGKVTVDGNQFKVPRKGFAYEDGPEDGPRVDVRFNAVSGGLTVVHRAPEAASEAAPEPEAGEAR</sequence>
<reference evidence="2 3" key="1">
    <citation type="submission" date="2019-10" db="EMBL/GenBank/DDBJ databases">
        <title>Bifidobacterium from non-human primates.</title>
        <authorList>
            <person name="Modesto M."/>
        </authorList>
    </citation>
    <scope>NUCLEOTIDE SEQUENCE [LARGE SCALE GENOMIC DNA]</scope>
    <source>
        <strain evidence="2 3">TREC</strain>
    </source>
</reference>
<dbReference type="Proteomes" id="UP000469763">
    <property type="component" value="Unassembled WGS sequence"/>
</dbReference>
<dbReference type="RefSeq" id="WP_152350854.1">
    <property type="nucleotide sequence ID" value="NZ_WBSN01000016.1"/>
</dbReference>
<evidence type="ECO:0000256" key="1">
    <source>
        <dbReference type="SAM" id="MobiDB-lite"/>
    </source>
</evidence>
<dbReference type="EMBL" id="WHZY01000016">
    <property type="protein sequence ID" value="NEG79116.1"/>
    <property type="molecule type" value="Genomic_DNA"/>
</dbReference>
<feature type="region of interest" description="Disordered" evidence="1">
    <location>
        <begin position="149"/>
        <end position="180"/>
    </location>
</feature>
<evidence type="ECO:0000313" key="3">
    <source>
        <dbReference type="Proteomes" id="UP000469763"/>
    </source>
</evidence>
<name>A0A7K3TJJ7_9BIFI</name>
<protein>
    <recommendedName>
        <fullName evidence="4">DUF4097 family beta strand repeat protein</fullName>
    </recommendedName>
</protein>
<proteinExistence type="predicted"/>